<evidence type="ECO:0000313" key="2">
    <source>
        <dbReference type="EMBL" id="TMQ78074.1"/>
    </source>
</evidence>
<reference evidence="2 3" key="1">
    <citation type="submission" date="2019-04" db="EMBL/GenBank/DDBJ databases">
        <title>A novel phosphate-accumulating bacterium identified in bioreactor for phosphate removal from wastewater.</title>
        <authorList>
            <person name="Kotlyarov R.Y."/>
            <person name="Beletsky A.V."/>
            <person name="Kallistova A.Y."/>
            <person name="Dorofeev A.G."/>
            <person name="Nikolaev Y.Y."/>
            <person name="Pimenov N.V."/>
            <person name="Ravin N.V."/>
            <person name="Mardanov A.V."/>
        </authorList>
    </citation>
    <scope>NUCLEOTIDE SEQUENCE [LARGE SCALE GENOMIC DNA]</scope>
    <source>
        <strain evidence="2 3">Bin19</strain>
    </source>
</reference>
<dbReference type="Proteomes" id="UP000306324">
    <property type="component" value="Unassembled WGS sequence"/>
</dbReference>
<protein>
    <recommendedName>
        <fullName evidence="1">Polymerase beta nucleotidyltransferase domain-containing protein</fullName>
    </recommendedName>
</protein>
<dbReference type="InterPro" id="IPR043519">
    <property type="entry name" value="NT_sf"/>
</dbReference>
<dbReference type="SUPFAM" id="SSF81301">
    <property type="entry name" value="Nucleotidyltransferase"/>
    <property type="match status" value="1"/>
</dbReference>
<feature type="domain" description="Polymerase beta nucleotidyltransferase" evidence="1">
    <location>
        <begin position="78"/>
        <end position="144"/>
    </location>
</feature>
<dbReference type="Gene3D" id="3.30.460.10">
    <property type="entry name" value="Beta Polymerase, domain 2"/>
    <property type="match status" value="1"/>
</dbReference>
<proteinExistence type="predicted"/>
<dbReference type="SUPFAM" id="SSF46785">
    <property type="entry name" value="Winged helix' DNA-binding domain"/>
    <property type="match status" value="1"/>
</dbReference>
<name>A0A5S4ERP1_9PROT</name>
<dbReference type="CDD" id="cd05403">
    <property type="entry name" value="NT_KNTase_like"/>
    <property type="match status" value="1"/>
</dbReference>
<comment type="caution">
    <text evidence="2">The sequence shown here is derived from an EMBL/GenBank/DDBJ whole genome shotgun (WGS) entry which is preliminary data.</text>
</comment>
<dbReference type="InterPro" id="IPR041633">
    <property type="entry name" value="Polbeta"/>
</dbReference>
<keyword evidence="3" id="KW-1185">Reference proteome</keyword>
<gene>
    <name evidence="2" type="ORF">ACCUM_2289</name>
</gene>
<accession>A0A5S4ERP1</accession>
<dbReference type="AlphaFoldDB" id="A0A5S4ERP1"/>
<organism evidence="2 3">
    <name type="scientific">Candidatus Accumulibacter phosphatis</name>
    <dbReference type="NCBI Taxonomy" id="327160"/>
    <lineage>
        <taxon>Bacteria</taxon>
        <taxon>Pseudomonadati</taxon>
        <taxon>Pseudomonadota</taxon>
        <taxon>Betaproteobacteria</taxon>
        <taxon>Candidatus Accumulibacter</taxon>
    </lineage>
</organism>
<evidence type="ECO:0000313" key="3">
    <source>
        <dbReference type="Proteomes" id="UP000306324"/>
    </source>
</evidence>
<dbReference type="InterPro" id="IPR036390">
    <property type="entry name" value="WH_DNA-bd_sf"/>
</dbReference>
<evidence type="ECO:0000259" key="1">
    <source>
        <dbReference type="Pfam" id="PF18765"/>
    </source>
</evidence>
<dbReference type="Pfam" id="PF18765">
    <property type="entry name" value="Polbeta"/>
    <property type="match status" value="1"/>
</dbReference>
<dbReference type="EMBL" id="SWAD01000012">
    <property type="protein sequence ID" value="TMQ78074.1"/>
    <property type="molecule type" value="Genomic_DNA"/>
</dbReference>
<sequence>MIAYGGPLSVSQLAHECCLSRQGTYQTLNSLVSQRLVRVLGQARSQLFTIDTNHPLSPGLKELFGHEQSRWDELLQVLRDTFQTNKDIHAAWYYGSVARGEDEPHSDLDIAVIAPDGRVDETVESVRQALREVEDRLYLSCSVVGLSPSDVARLSGGDDWWQNMARDAKILKGVGPEPYAAKLIRQSTKT</sequence>